<keyword evidence="2" id="KW-1185">Reference proteome</keyword>
<feature type="non-terminal residue" evidence="1">
    <location>
        <position position="1"/>
    </location>
</feature>
<dbReference type="EMBL" id="JAPFFM010000016">
    <property type="protein sequence ID" value="KAJ6702008.1"/>
    <property type="molecule type" value="Genomic_DNA"/>
</dbReference>
<name>A0A9Q0Q8M7_9ROSI</name>
<sequence length="48" mass="5633">GDETRRAKALYRIYSKEEDVDLMFQIVKARADKDTAKDAFLTQKLRDL</sequence>
<organism evidence="1 2">
    <name type="scientific">Salix koriyanagi</name>
    <dbReference type="NCBI Taxonomy" id="2511006"/>
    <lineage>
        <taxon>Eukaryota</taxon>
        <taxon>Viridiplantae</taxon>
        <taxon>Streptophyta</taxon>
        <taxon>Embryophyta</taxon>
        <taxon>Tracheophyta</taxon>
        <taxon>Spermatophyta</taxon>
        <taxon>Magnoliopsida</taxon>
        <taxon>eudicotyledons</taxon>
        <taxon>Gunneridae</taxon>
        <taxon>Pentapetalae</taxon>
        <taxon>rosids</taxon>
        <taxon>fabids</taxon>
        <taxon>Malpighiales</taxon>
        <taxon>Salicaceae</taxon>
        <taxon>Saliceae</taxon>
        <taxon>Salix</taxon>
    </lineage>
</organism>
<dbReference type="Proteomes" id="UP001151752">
    <property type="component" value="Chromosome 1"/>
</dbReference>
<reference evidence="1" key="2">
    <citation type="journal article" date="2023" name="Int. J. Mol. Sci.">
        <title>De Novo Assembly and Annotation of 11 Diverse Shrub Willow (Salix) Genomes Reveals Novel Gene Organization in Sex-Linked Regions.</title>
        <authorList>
            <person name="Hyden B."/>
            <person name="Feng K."/>
            <person name="Yates T.B."/>
            <person name="Jawdy S."/>
            <person name="Cereghino C."/>
            <person name="Smart L.B."/>
            <person name="Muchero W."/>
        </authorList>
    </citation>
    <scope>NUCLEOTIDE SEQUENCE</scope>
    <source>
        <tissue evidence="1">Shoot tip</tissue>
    </source>
</reference>
<feature type="non-terminal residue" evidence="1">
    <location>
        <position position="48"/>
    </location>
</feature>
<comment type="caution">
    <text evidence="1">The sequence shown here is derived from an EMBL/GenBank/DDBJ whole genome shotgun (WGS) entry which is preliminary data.</text>
</comment>
<dbReference type="AlphaFoldDB" id="A0A9Q0Q8M7"/>
<evidence type="ECO:0000313" key="1">
    <source>
        <dbReference type="EMBL" id="KAJ6702008.1"/>
    </source>
</evidence>
<proteinExistence type="predicted"/>
<gene>
    <name evidence="1" type="ORF">OIU74_013214</name>
</gene>
<evidence type="ECO:0000313" key="2">
    <source>
        <dbReference type="Proteomes" id="UP001151752"/>
    </source>
</evidence>
<reference evidence="1" key="1">
    <citation type="submission" date="2022-11" db="EMBL/GenBank/DDBJ databases">
        <authorList>
            <person name="Hyden B.L."/>
            <person name="Feng K."/>
            <person name="Yates T."/>
            <person name="Jawdy S."/>
            <person name="Smart L.B."/>
            <person name="Muchero W."/>
        </authorList>
    </citation>
    <scope>NUCLEOTIDE SEQUENCE</scope>
    <source>
        <tissue evidence="1">Shoot tip</tissue>
    </source>
</reference>
<protein>
    <submittedName>
        <fullName evidence="1">Uncharacterized protein</fullName>
    </submittedName>
</protein>
<accession>A0A9Q0Q8M7</accession>